<evidence type="ECO:0000259" key="3">
    <source>
        <dbReference type="PROSITE" id="PS50234"/>
    </source>
</evidence>
<keyword evidence="2" id="KW-0732">Signal</keyword>
<evidence type="ECO:0000313" key="4">
    <source>
        <dbReference type="EMBL" id="AHM03147.1"/>
    </source>
</evidence>
<feature type="domain" description="VWFA" evidence="3">
    <location>
        <begin position="827"/>
        <end position="1022"/>
    </location>
</feature>
<dbReference type="Gene3D" id="2.60.120.380">
    <property type="match status" value="1"/>
</dbReference>
<dbReference type="PATRIC" id="fig|1294273.3.peg.711"/>
<dbReference type="EMBL" id="CP004372">
    <property type="protein sequence ID" value="AHM03147.1"/>
    <property type="molecule type" value="Genomic_DNA"/>
</dbReference>
<dbReference type="PROSITE" id="PS50234">
    <property type="entry name" value="VWFA"/>
    <property type="match status" value="2"/>
</dbReference>
<proteinExistence type="predicted"/>
<feature type="region of interest" description="Disordered" evidence="1">
    <location>
        <begin position="139"/>
        <end position="171"/>
    </location>
</feature>
<gene>
    <name evidence="4" type="ORF">roselon_00722</name>
</gene>
<keyword evidence="5" id="KW-1185">Reference proteome</keyword>
<feature type="region of interest" description="Disordered" evidence="1">
    <location>
        <begin position="495"/>
        <end position="520"/>
    </location>
</feature>
<feature type="chain" id="PRO_5004912808" description="VWFA domain-containing protein" evidence="2">
    <location>
        <begin position="21"/>
        <end position="1223"/>
    </location>
</feature>
<evidence type="ECO:0000313" key="5">
    <source>
        <dbReference type="Proteomes" id="UP000019593"/>
    </source>
</evidence>
<dbReference type="CDD" id="cd00198">
    <property type="entry name" value="vWFA"/>
    <property type="match status" value="1"/>
</dbReference>
<dbReference type="InterPro" id="IPR051266">
    <property type="entry name" value="CLCR"/>
</dbReference>
<dbReference type="AlphaFoldDB" id="W8RZ47"/>
<evidence type="ECO:0000256" key="1">
    <source>
        <dbReference type="SAM" id="MobiDB-lite"/>
    </source>
</evidence>
<dbReference type="Pfam" id="PF13519">
    <property type="entry name" value="VWA_2"/>
    <property type="match status" value="1"/>
</dbReference>
<dbReference type="KEGG" id="red:roselon_00722"/>
<dbReference type="SUPFAM" id="SSF47090">
    <property type="entry name" value="PGBD-like"/>
    <property type="match status" value="1"/>
</dbReference>
<feature type="signal peptide" evidence="2">
    <location>
        <begin position="1"/>
        <end position="20"/>
    </location>
</feature>
<dbReference type="Proteomes" id="UP000019593">
    <property type="component" value="Chromosome"/>
</dbReference>
<reference evidence="4 5" key="1">
    <citation type="submission" date="2013-03" db="EMBL/GenBank/DDBJ databases">
        <authorList>
            <person name="Fiebig A."/>
            <person name="Goeker M."/>
            <person name="Klenk H.-P.P."/>
        </authorList>
    </citation>
    <scope>NUCLEOTIDE SEQUENCE [LARGE SCALE GENOMIC DNA]</scope>
    <source>
        <strain evidence="5">DSM 19469</strain>
    </source>
</reference>
<dbReference type="PANTHER" id="PTHR10579">
    <property type="entry name" value="CALCIUM-ACTIVATED CHLORIDE CHANNEL REGULATOR"/>
    <property type="match status" value="1"/>
</dbReference>
<dbReference type="Gene3D" id="2.60.120.260">
    <property type="entry name" value="Galactose-binding domain-like"/>
    <property type="match status" value="1"/>
</dbReference>
<feature type="domain" description="VWFA" evidence="3">
    <location>
        <begin position="614"/>
        <end position="788"/>
    </location>
</feature>
<evidence type="ECO:0000256" key="2">
    <source>
        <dbReference type="SAM" id="SignalP"/>
    </source>
</evidence>
<dbReference type="SUPFAM" id="SSF53300">
    <property type="entry name" value="vWA-like"/>
    <property type="match status" value="2"/>
</dbReference>
<dbReference type="InterPro" id="IPR036465">
    <property type="entry name" value="vWFA_dom_sf"/>
</dbReference>
<dbReference type="Pfam" id="PF13768">
    <property type="entry name" value="VWA_3"/>
    <property type="match status" value="1"/>
</dbReference>
<dbReference type="SMART" id="SM00327">
    <property type="entry name" value="VWA"/>
    <property type="match status" value="2"/>
</dbReference>
<protein>
    <recommendedName>
        <fullName evidence="3">VWFA domain-containing protein</fullName>
    </recommendedName>
</protein>
<dbReference type="InterPro" id="IPR002035">
    <property type="entry name" value="VWF_A"/>
</dbReference>
<sequence>MRAWRRIVFVSALLAGGGFAAVVGAQPVELAQTAYEPMTEARTVTAGWQAVRAELTIRNSGAAPLDLSGLPGRIEILEDGVFPYLPEVVTWNGAASPESLLLPAGMAGTLALEFELPQTHGALVLRVTTALGAVEAPLGADVPAPTVDPPPARQTDPALPAPQDPTRTDGPQFACLTGPEAEAATTGALVSLARQGASIALERGRAVQNLGYLLDERLDSYDFFVNAERDAEGVVAFVVSLAGTRAATVSHIALDSRTRSTLNWVPATVRIELSDIGAEGPWTDLGMLTMEDRPEALELFALATPAPARAVRITIGTSWRPGVRLSEIQIFESAAAPSVLSDVATDLAAVDNGGRIARFTSQAGSRDAANILSATGSWMPATNRFPQDITVAFDDFRTMRVTDIALDWQIGPEADWAPRVRVAASTAPGPLTGMQDLGLMTAERTGPDRGRTGLRFDETVPIRWLTLTISDPGSATFQLDRLRVTGTAADLFSSREGSSIAADGGSGSGLPGEVEPNDGLADATPLPMGAVIEGGAGSLGDLDHFAFSVPAGPDRTVNFRLEGRPWIRARLDLIGPDGDVLFGQDPLTAETARTFTWRLPSGTYHVRLSQPAPSIALVIDDSGSMGDAIFTAIEAARLFVTSKAPEEQISLTSFSGIIRPLLPLTTDAAALDRAMREGIDQSHPQGTSVYDAVRAGIETLEDAGGNRAIILLTDGEDVSGAPYPAFWDTIETERIPIYAIGLGDAMRSYTPNVSARLDHMLEAIARGSGGAYFDSPAAEDLPRVWQDIAAAIRAPADYAVSWSTGDDGALAVLENGEEFVSADALGELLFILDASGSMRAATDQGRRRIDVARSLMFDILSEIPDSTPLGLRIYGANLPDQPATASCRDSVLAVPVAPGSVDRAIDAVLAASPRGQTPIGRSLAMVPQDLGPGDRGLVILITDGEETCDAEVDAPFNPERVANDLMARGIDIRVNIVGFDIGDPEVQAGLARVAEVTGGAFYPAEGQAGLQAALRAALVPEIEVRDDLGQVIAETRVGAPAIALPEGHYQLLLGGDEHLIARQSIPARQERRVYVNREGEEVRITSEVVAPGTALPEAVRIDVAQAVAAEDRPVLDRLLVRSRTPRRPILMEERVHGIQARLIDLGFDPGPADGQMGARTRAAADAFLARYGMVLPNRPAFDAGGEPTHDLWFSLVATHTERLLVPLHRGLPDTPELARLRAQ</sequence>
<dbReference type="PANTHER" id="PTHR10579:SF43">
    <property type="entry name" value="ZINC FINGER (C3HC4-TYPE RING FINGER) FAMILY PROTEIN"/>
    <property type="match status" value="1"/>
</dbReference>
<dbReference type="RefSeq" id="WP_084613630.1">
    <property type="nucleotide sequence ID" value="NZ_CP004372.1"/>
</dbReference>
<accession>W8RZ47</accession>
<dbReference type="Gene3D" id="3.40.50.410">
    <property type="entry name" value="von Willebrand factor, type A domain"/>
    <property type="match status" value="2"/>
</dbReference>
<dbReference type="InterPro" id="IPR036366">
    <property type="entry name" value="PGBDSf"/>
</dbReference>
<dbReference type="STRING" id="1294273.roselon_00722"/>
<dbReference type="eggNOG" id="COG2304">
    <property type="taxonomic scope" value="Bacteria"/>
</dbReference>
<dbReference type="OrthoDB" id="9783818at2"/>
<organism evidence="4 5">
    <name type="scientific">Roseicyclus elongatus DSM 19469</name>
    <dbReference type="NCBI Taxonomy" id="1294273"/>
    <lineage>
        <taxon>Bacteria</taxon>
        <taxon>Pseudomonadati</taxon>
        <taxon>Pseudomonadota</taxon>
        <taxon>Alphaproteobacteria</taxon>
        <taxon>Rhodobacterales</taxon>
        <taxon>Roseobacteraceae</taxon>
        <taxon>Roseicyclus</taxon>
    </lineage>
</organism>
<dbReference type="HOGENOM" id="CLU_268423_0_0_5"/>
<dbReference type="Gene3D" id="1.10.101.10">
    <property type="entry name" value="PGBD-like superfamily/PGBD"/>
    <property type="match status" value="1"/>
</dbReference>
<dbReference type="InterPro" id="IPR036365">
    <property type="entry name" value="PGBD-like_sf"/>
</dbReference>
<name>W8RZ47_9RHOB</name>